<dbReference type="InterPro" id="IPR052021">
    <property type="entry name" value="Type-I_RS_S_subunit"/>
</dbReference>
<dbReference type="InterPro" id="IPR000055">
    <property type="entry name" value="Restrct_endonuc_typeI_TRD"/>
</dbReference>
<evidence type="ECO:0000259" key="4">
    <source>
        <dbReference type="Pfam" id="PF01420"/>
    </source>
</evidence>
<comment type="caution">
    <text evidence="5">The sequence shown here is derived from an EMBL/GenBank/DDBJ whole genome shotgun (WGS) entry which is preliminary data.</text>
</comment>
<comment type="similarity">
    <text evidence="1">Belongs to the type-I restriction system S methylase family.</text>
</comment>
<keyword evidence="6" id="KW-1185">Reference proteome</keyword>
<evidence type="ECO:0000256" key="3">
    <source>
        <dbReference type="ARBA" id="ARBA00023125"/>
    </source>
</evidence>
<dbReference type="CDD" id="cd17253">
    <property type="entry name" value="RMtype1_S_Eco933I-TRD2-CR2_like"/>
    <property type="match status" value="1"/>
</dbReference>
<dbReference type="OrthoDB" id="164285at2"/>
<dbReference type="GO" id="GO:0003677">
    <property type="term" value="F:DNA binding"/>
    <property type="evidence" value="ECO:0007669"/>
    <property type="project" value="UniProtKB-KW"/>
</dbReference>
<dbReference type="PANTHER" id="PTHR30408:SF13">
    <property type="entry name" value="TYPE I RESTRICTION ENZYME HINDI SPECIFICITY SUBUNIT"/>
    <property type="match status" value="1"/>
</dbReference>
<organism evidence="5 6">
    <name type="scientific">Thalassobaculum litoreum DSM 18839</name>
    <dbReference type="NCBI Taxonomy" id="1123362"/>
    <lineage>
        <taxon>Bacteria</taxon>
        <taxon>Pseudomonadati</taxon>
        <taxon>Pseudomonadota</taxon>
        <taxon>Alphaproteobacteria</taxon>
        <taxon>Rhodospirillales</taxon>
        <taxon>Thalassobaculaceae</taxon>
        <taxon>Thalassobaculum</taxon>
    </lineage>
</organism>
<accession>A0A8G2BE91</accession>
<keyword evidence="3" id="KW-0238">DNA-binding</keyword>
<evidence type="ECO:0000256" key="1">
    <source>
        <dbReference type="ARBA" id="ARBA00010923"/>
    </source>
</evidence>
<dbReference type="GO" id="GO:0009307">
    <property type="term" value="P:DNA restriction-modification system"/>
    <property type="evidence" value="ECO:0007669"/>
    <property type="project" value="UniProtKB-KW"/>
</dbReference>
<dbReference type="SUPFAM" id="SSF116734">
    <property type="entry name" value="DNA methylase specificity domain"/>
    <property type="match status" value="2"/>
</dbReference>
<dbReference type="RefSeq" id="WP_093147697.1">
    <property type="nucleotide sequence ID" value="NZ_FNBW01000001.1"/>
</dbReference>
<dbReference type="InterPro" id="IPR044946">
    <property type="entry name" value="Restrct_endonuc_typeI_TRD_sf"/>
</dbReference>
<dbReference type="AlphaFoldDB" id="A0A8G2BE91"/>
<gene>
    <name evidence="5" type="ORF">SAMN05660686_00360</name>
</gene>
<dbReference type="Proteomes" id="UP000198615">
    <property type="component" value="Unassembled WGS sequence"/>
</dbReference>
<protein>
    <submittedName>
        <fullName evidence="5">Type I restriction enzyme, S subunit</fullName>
    </submittedName>
</protein>
<sequence length="400" mass="45967">MSWPQRPLEEVADFCLGKMLDQKKNRGELMPYLANVNVRWGEFDFENLREMKFEQGELERYGLKPGDIVMCEGGEPGRCAIWKDQVPGMMLQKALHRIRPHECLDSRFLYYSFLKKGKNNELSGYFTGSTIKHLPREKLALVKVEIPPLVAQQKIADILSAYDNLIETNRRRIALLEEAARLLYREWFVHFRFPGHEHAPLTDGLPEGWERRKLGEVSDVRLGKMLDEKKNRGELRPYLANVNVRWGKFDLHDLREMRFGPHEVEKYGLMPGDIVMCEGGEPGRCAIWKDQVPGMMLQKALHRIRPCQGLDHHFLYHCLLFMAKSGRLAGLFTGATIKHLPREKLVTVAIVIPPKRIVREFADQAAPIDAQIGTLEAANRRAAEARDLLLPRLMNGEIAV</sequence>
<feature type="domain" description="Type I restriction modification DNA specificity" evidence="4">
    <location>
        <begin position="3"/>
        <end position="177"/>
    </location>
</feature>
<dbReference type="Pfam" id="PF01420">
    <property type="entry name" value="Methylase_S"/>
    <property type="match status" value="2"/>
</dbReference>
<dbReference type="PANTHER" id="PTHR30408">
    <property type="entry name" value="TYPE-1 RESTRICTION ENZYME ECOKI SPECIFICITY PROTEIN"/>
    <property type="match status" value="1"/>
</dbReference>
<reference evidence="5 6" key="1">
    <citation type="submission" date="2016-10" db="EMBL/GenBank/DDBJ databases">
        <authorList>
            <person name="Varghese N."/>
            <person name="Submissions S."/>
        </authorList>
    </citation>
    <scope>NUCLEOTIDE SEQUENCE [LARGE SCALE GENOMIC DNA]</scope>
    <source>
        <strain evidence="5 6">DSM 18839</strain>
    </source>
</reference>
<dbReference type="Gene3D" id="3.90.220.20">
    <property type="entry name" value="DNA methylase specificity domains"/>
    <property type="match status" value="2"/>
</dbReference>
<name>A0A8G2BE91_9PROT</name>
<proteinExistence type="inferred from homology"/>
<dbReference type="EMBL" id="FNBW01000001">
    <property type="protein sequence ID" value="SDF12538.1"/>
    <property type="molecule type" value="Genomic_DNA"/>
</dbReference>
<evidence type="ECO:0000313" key="5">
    <source>
        <dbReference type="EMBL" id="SDF12538.1"/>
    </source>
</evidence>
<keyword evidence="2" id="KW-0680">Restriction system</keyword>
<feature type="domain" description="Type I restriction modification DNA specificity" evidence="4">
    <location>
        <begin position="206"/>
        <end position="360"/>
    </location>
</feature>
<evidence type="ECO:0000313" key="6">
    <source>
        <dbReference type="Proteomes" id="UP000198615"/>
    </source>
</evidence>
<evidence type="ECO:0000256" key="2">
    <source>
        <dbReference type="ARBA" id="ARBA00022747"/>
    </source>
</evidence>